<dbReference type="EMBL" id="VSSQ01005010">
    <property type="protein sequence ID" value="MPM27507.1"/>
    <property type="molecule type" value="Genomic_DNA"/>
</dbReference>
<dbReference type="AlphaFoldDB" id="A0A644YGU8"/>
<sequence length="95" mass="10460">MTPVHTVNEYKSDKSESVSSLFCTMAGDIPISVKIAKKLIITVAIATIPKSSGESKRDRTAVTAREIRIPEYLAIAVYRTPDKSVFFVDCILLGR</sequence>
<comment type="caution">
    <text evidence="1">The sequence shown here is derived from an EMBL/GenBank/DDBJ whole genome shotgun (WGS) entry which is preliminary data.</text>
</comment>
<name>A0A644YGU8_9ZZZZ</name>
<evidence type="ECO:0000313" key="1">
    <source>
        <dbReference type="EMBL" id="MPM27507.1"/>
    </source>
</evidence>
<reference evidence="1" key="1">
    <citation type="submission" date="2019-08" db="EMBL/GenBank/DDBJ databases">
        <authorList>
            <person name="Kucharzyk K."/>
            <person name="Murdoch R.W."/>
            <person name="Higgins S."/>
            <person name="Loffler F."/>
        </authorList>
    </citation>
    <scope>NUCLEOTIDE SEQUENCE</scope>
</reference>
<protein>
    <submittedName>
        <fullName evidence="1">Uncharacterized protein</fullName>
    </submittedName>
</protein>
<accession>A0A644YGU8</accession>
<organism evidence="1">
    <name type="scientific">bioreactor metagenome</name>
    <dbReference type="NCBI Taxonomy" id="1076179"/>
    <lineage>
        <taxon>unclassified sequences</taxon>
        <taxon>metagenomes</taxon>
        <taxon>ecological metagenomes</taxon>
    </lineage>
</organism>
<gene>
    <name evidence="1" type="ORF">SDC9_74019</name>
</gene>
<proteinExistence type="predicted"/>